<accession>A0A2P2QHC7</accession>
<sequence>MTGPWWLVLYNNKTYYFIFKQTAYIGVLFFH</sequence>
<dbReference type="AlphaFoldDB" id="A0A2P2QHC7"/>
<reference evidence="1" key="1">
    <citation type="submission" date="2018-02" db="EMBL/GenBank/DDBJ databases">
        <title>Rhizophora mucronata_Transcriptome.</title>
        <authorList>
            <person name="Meera S.P."/>
            <person name="Sreeshan A."/>
            <person name="Augustine A."/>
        </authorList>
    </citation>
    <scope>NUCLEOTIDE SEQUENCE</scope>
    <source>
        <tissue evidence="1">Leaf</tissue>
    </source>
</reference>
<protein>
    <submittedName>
        <fullName evidence="1">Uncharacterized protein</fullName>
    </submittedName>
</protein>
<evidence type="ECO:0000313" key="1">
    <source>
        <dbReference type="EMBL" id="MBX66408.1"/>
    </source>
</evidence>
<proteinExistence type="predicted"/>
<organism evidence="1">
    <name type="scientific">Rhizophora mucronata</name>
    <name type="common">Asiatic mangrove</name>
    <dbReference type="NCBI Taxonomy" id="61149"/>
    <lineage>
        <taxon>Eukaryota</taxon>
        <taxon>Viridiplantae</taxon>
        <taxon>Streptophyta</taxon>
        <taxon>Embryophyta</taxon>
        <taxon>Tracheophyta</taxon>
        <taxon>Spermatophyta</taxon>
        <taxon>Magnoliopsida</taxon>
        <taxon>eudicotyledons</taxon>
        <taxon>Gunneridae</taxon>
        <taxon>Pentapetalae</taxon>
        <taxon>rosids</taxon>
        <taxon>fabids</taxon>
        <taxon>Malpighiales</taxon>
        <taxon>Rhizophoraceae</taxon>
        <taxon>Rhizophora</taxon>
    </lineage>
</organism>
<name>A0A2P2QHC7_RHIMU</name>
<dbReference type="EMBL" id="GGEC01085924">
    <property type="protein sequence ID" value="MBX66408.1"/>
    <property type="molecule type" value="Transcribed_RNA"/>
</dbReference>